<organism evidence="5 6">
    <name type="scientific">Devosia insulae DS-56</name>
    <dbReference type="NCBI Taxonomy" id="1116389"/>
    <lineage>
        <taxon>Bacteria</taxon>
        <taxon>Pseudomonadati</taxon>
        <taxon>Pseudomonadota</taxon>
        <taxon>Alphaproteobacteria</taxon>
        <taxon>Hyphomicrobiales</taxon>
        <taxon>Devosiaceae</taxon>
        <taxon>Devosia</taxon>
    </lineage>
</organism>
<dbReference type="SUPFAM" id="SSF53720">
    <property type="entry name" value="ALDH-like"/>
    <property type="match status" value="1"/>
</dbReference>
<feature type="domain" description="Aldehyde dehydrogenase" evidence="4">
    <location>
        <begin position="4"/>
        <end position="453"/>
    </location>
</feature>
<keyword evidence="3" id="KW-0560">Oxidoreductase</keyword>
<comment type="caution">
    <text evidence="5">The sequence shown here is derived from an EMBL/GenBank/DDBJ whole genome shotgun (WGS) entry which is preliminary data.</text>
</comment>
<accession>A0A1E5XSC8</accession>
<dbReference type="CDD" id="cd07100">
    <property type="entry name" value="ALDH_SSADH1_GabD1"/>
    <property type="match status" value="1"/>
</dbReference>
<evidence type="ECO:0000259" key="4">
    <source>
        <dbReference type="Pfam" id="PF00171"/>
    </source>
</evidence>
<evidence type="ECO:0000256" key="3">
    <source>
        <dbReference type="ARBA" id="ARBA00023002"/>
    </source>
</evidence>
<reference evidence="5 6" key="1">
    <citation type="journal article" date="2015" name="Genome Announc.">
        <title>Genome Assemblies of Three Soil-Associated Devosia species: D. insulae, D. limi, and D. soli.</title>
        <authorList>
            <person name="Hassan Y.I."/>
            <person name="Lepp D."/>
            <person name="Zhou T."/>
        </authorList>
    </citation>
    <scope>NUCLEOTIDE SEQUENCE [LARGE SCALE GENOMIC DNA]</scope>
    <source>
        <strain evidence="5 6">DS-56</strain>
    </source>
</reference>
<dbReference type="EMBL" id="LAJE02000157">
    <property type="protein sequence ID" value="OEO31490.1"/>
    <property type="molecule type" value="Genomic_DNA"/>
</dbReference>
<dbReference type="AlphaFoldDB" id="A0A1E5XSC8"/>
<dbReference type="PANTHER" id="PTHR43217">
    <property type="entry name" value="SUCCINATE SEMIALDEHYDE DEHYDROGENASE [NAD(P)+] SAD"/>
    <property type="match status" value="1"/>
</dbReference>
<dbReference type="InterPro" id="IPR016162">
    <property type="entry name" value="Ald_DH_N"/>
</dbReference>
<evidence type="ECO:0000313" key="5">
    <source>
        <dbReference type="EMBL" id="OEO31490.1"/>
    </source>
</evidence>
<evidence type="ECO:0000313" key="6">
    <source>
        <dbReference type="Proteomes" id="UP000095463"/>
    </source>
</evidence>
<dbReference type="Gene3D" id="3.40.605.10">
    <property type="entry name" value="Aldehyde Dehydrogenase, Chain A, domain 1"/>
    <property type="match status" value="1"/>
</dbReference>
<proteinExistence type="inferred from homology"/>
<dbReference type="InterPro" id="IPR016161">
    <property type="entry name" value="Ald_DH/histidinol_DH"/>
</dbReference>
<gene>
    <name evidence="5" type="ORF">VW23_001155</name>
</gene>
<dbReference type="Proteomes" id="UP000095463">
    <property type="component" value="Unassembled WGS sequence"/>
</dbReference>
<name>A0A1E5XSC8_9HYPH</name>
<dbReference type="OrthoDB" id="9812625at2"/>
<keyword evidence="2" id="KW-0521">NADP</keyword>
<evidence type="ECO:0000256" key="1">
    <source>
        <dbReference type="ARBA" id="ARBA00009986"/>
    </source>
</evidence>
<dbReference type="Pfam" id="PF00171">
    <property type="entry name" value="Aldedh"/>
    <property type="match status" value="1"/>
</dbReference>
<dbReference type="FunFam" id="3.40.309.10:FF:000010">
    <property type="entry name" value="Gamma-aminobutyraldehyde dehydrogenase"/>
    <property type="match status" value="1"/>
</dbReference>
<comment type="similarity">
    <text evidence="1">Belongs to the aldehyde dehydrogenase family.</text>
</comment>
<dbReference type="Gene3D" id="3.40.309.10">
    <property type="entry name" value="Aldehyde Dehydrogenase, Chain A, domain 2"/>
    <property type="match status" value="1"/>
</dbReference>
<dbReference type="InterPro" id="IPR016163">
    <property type="entry name" value="Ald_DH_C"/>
</dbReference>
<protein>
    <submittedName>
        <fullName evidence="5">Aldehyde dehydrogenase</fullName>
    </submittedName>
</protein>
<sequence>MPLKSINPATSQLIAEYPADTAQQIEHKLAAAWEGWQAWSRTPLATRSALLLRLGDLLEQRADDYARLITSEMGKPIGEAKAEVLKAASGARHFAAEGPAYLADQPIAGTPSLVRYQPLGPIFGIMPWNLPFWQVLRFFIPTALAGNVVLVKHGETVQGAARAIEQLVRDAGGPAGLYTNLSIPNESIADEAKKIVLDDRIRAVTLTGSTGAGRAVAAAAGSAGKKVVLELGGSDPFIVFADADLDKAVQLGVVSRYSNNAQSCIAAKRFLVERSVFDAYVSRYAAAASALVIGDPADPATRLGPMARADLVDTTERQVRDAVAAGGRVVAGGKRLNGPGNYYEPTVIVDADPDAPILKEEFFGPVALLFPFDSEDEAVRLANATEYGLGGAVWTSDASRAQRVADRLEAGAVFINDFVRSDPRAPFGGVKGSGFGRELGPLGARELTNAKLVWGS</sequence>
<dbReference type="InterPro" id="IPR015590">
    <property type="entry name" value="Aldehyde_DH_dom"/>
</dbReference>
<dbReference type="GO" id="GO:0004030">
    <property type="term" value="F:aldehyde dehydrogenase [NAD(P)+] activity"/>
    <property type="evidence" value="ECO:0007669"/>
    <property type="project" value="InterPro"/>
</dbReference>
<dbReference type="InterPro" id="IPR047110">
    <property type="entry name" value="GABD/Sad-like"/>
</dbReference>
<dbReference type="GO" id="GO:0004777">
    <property type="term" value="F:succinate-semialdehyde dehydrogenase (NAD+) activity"/>
    <property type="evidence" value="ECO:0007669"/>
    <property type="project" value="TreeGrafter"/>
</dbReference>
<dbReference type="PANTHER" id="PTHR43217:SF1">
    <property type="entry name" value="SUCCINATE SEMIALDEHYDE DEHYDROGENASE [NAD(P)+] SAD"/>
    <property type="match status" value="1"/>
</dbReference>
<evidence type="ECO:0000256" key="2">
    <source>
        <dbReference type="ARBA" id="ARBA00022857"/>
    </source>
</evidence>
<keyword evidence="6" id="KW-1185">Reference proteome</keyword>
<dbReference type="RefSeq" id="WP_069909329.1">
    <property type="nucleotide sequence ID" value="NZ_LAJE02000157.1"/>
</dbReference>
<dbReference type="InterPro" id="IPR044148">
    <property type="entry name" value="ALDH_GabD1-like"/>
</dbReference>